<dbReference type="PROSITE" id="PS50943">
    <property type="entry name" value="HTH_CROC1"/>
    <property type="match status" value="1"/>
</dbReference>
<accession>A0A1E3X2A4</accession>
<protein>
    <recommendedName>
        <fullName evidence="2">HTH cro/C1-type domain-containing protein</fullName>
    </recommendedName>
</protein>
<dbReference type="InterPro" id="IPR010982">
    <property type="entry name" value="Lambda_DNA-bd_dom_sf"/>
</dbReference>
<evidence type="ECO:0000313" key="3">
    <source>
        <dbReference type="EMBL" id="ODS29756.1"/>
    </source>
</evidence>
<dbReference type="AlphaFoldDB" id="A0A1E3X2A4"/>
<dbReference type="Proteomes" id="UP000094056">
    <property type="component" value="Unassembled WGS sequence"/>
</dbReference>
<dbReference type="PANTHER" id="PTHR36924:SF1">
    <property type="entry name" value="ANTITOXIN HIGA-1"/>
    <property type="match status" value="1"/>
</dbReference>
<dbReference type="InterPro" id="IPR001387">
    <property type="entry name" value="Cro/C1-type_HTH"/>
</dbReference>
<dbReference type="PANTHER" id="PTHR36924">
    <property type="entry name" value="ANTITOXIN HIGA-1"/>
    <property type="match status" value="1"/>
</dbReference>
<dbReference type="SMART" id="SM00530">
    <property type="entry name" value="HTH_XRE"/>
    <property type="match status" value="1"/>
</dbReference>
<evidence type="ECO:0000313" key="4">
    <source>
        <dbReference type="Proteomes" id="UP000094056"/>
    </source>
</evidence>
<dbReference type="GO" id="GO:0003677">
    <property type="term" value="F:DNA binding"/>
    <property type="evidence" value="ECO:0007669"/>
    <property type="project" value="UniProtKB-KW"/>
</dbReference>
<proteinExistence type="predicted"/>
<dbReference type="SUPFAM" id="SSF47413">
    <property type="entry name" value="lambda repressor-like DNA-binding domains"/>
    <property type="match status" value="1"/>
</dbReference>
<reference evidence="3 4" key="1">
    <citation type="submission" date="2016-07" db="EMBL/GenBank/DDBJ databases">
        <title>Draft genome of Scalindua rubra, obtained from a brine-seawater interface in the Red Sea, sheds light on salt adaptation in anammox bacteria.</title>
        <authorList>
            <person name="Speth D.R."/>
            <person name="Lagkouvardos I."/>
            <person name="Wang Y."/>
            <person name="Qian P.-Y."/>
            <person name="Dutilh B.E."/>
            <person name="Jetten M.S."/>
        </authorList>
    </citation>
    <scope>NUCLEOTIDE SEQUENCE [LARGE SCALE GENOMIC DNA]</scope>
    <source>
        <strain evidence="3">BSI-1</strain>
    </source>
</reference>
<feature type="domain" description="HTH cro/C1-type" evidence="2">
    <location>
        <begin position="16"/>
        <end position="70"/>
    </location>
</feature>
<organism evidence="3 4">
    <name type="scientific">Candidatus Scalindua rubra</name>
    <dbReference type="NCBI Taxonomy" id="1872076"/>
    <lineage>
        <taxon>Bacteria</taxon>
        <taxon>Pseudomonadati</taxon>
        <taxon>Planctomycetota</taxon>
        <taxon>Candidatus Brocadiia</taxon>
        <taxon>Candidatus Brocadiales</taxon>
        <taxon>Candidatus Scalinduaceae</taxon>
        <taxon>Candidatus Scalindua</taxon>
    </lineage>
</organism>
<name>A0A1E3X2A4_9BACT</name>
<dbReference type="InterPro" id="IPR013430">
    <property type="entry name" value="Toxin_antidote_HigA"/>
</dbReference>
<evidence type="ECO:0000256" key="1">
    <source>
        <dbReference type="ARBA" id="ARBA00023125"/>
    </source>
</evidence>
<keyword evidence="1" id="KW-0238">DNA-binding</keyword>
<sequence length="101" mass="11857">MSKKKIPPIHPGEILLEEFMKPMGLTQYRVAKDINVPPRRINEIVHKKRNISANTALRLGRYFNMSAEFWMNLQARYDLESELDKIADELDEEIHECETVT</sequence>
<comment type="caution">
    <text evidence="3">The sequence shown here is derived from an EMBL/GenBank/DDBJ whole genome shotgun (WGS) entry which is preliminary data.</text>
</comment>
<dbReference type="PATRIC" id="fig|1872076.5.peg.6186"/>
<dbReference type="Gene3D" id="1.10.260.40">
    <property type="entry name" value="lambda repressor-like DNA-binding domains"/>
    <property type="match status" value="1"/>
</dbReference>
<evidence type="ECO:0000259" key="2">
    <source>
        <dbReference type="PROSITE" id="PS50943"/>
    </source>
</evidence>
<dbReference type="EMBL" id="MAYW01000384">
    <property type="protein sequence ID" value="ODS29756.1"/>
    <property type="molecule type" value="Genomic_DNA"/>
</dbReference>
<dbReference type="NCBIfam" id="TIGR02607">
    <property type="entry name" value="antidote_HigA"/>
    <property type="match status" value="1"/>
</dbReference>
<gene>
    <name evidence="3" type="ORF">SCARUB_05141</name>
</gene>
<dbReference type="Pfam" id="PF01381">
    <property type="entry name" value="HTH_3"/>
    <property type="match status" value="1"/>
</dbReference>